<keyword evidence="9" id="KW-1185">Reference proteome</keyword>
<evidence type="ECO:0000313" key="8">
    <source>
        <dbReference type="EMBL" id="MBC9206437.1"/>
    </source>
</evidence>
<dbReference type="SUPFAM" id="SSF53335">
    <property type="entry name" value="S-adenosyl-L-methionine-dependent methyltransferases"/>
    <property type="match status" value="1"/>
</dbReference>
<evidence type="ECO:0000256" key="2">
    <source>
        <dbReference type="ARBA" id="ARBA00012534"/>
    </source>
</evidence>
<evidence type="ECO:0000256" key="6">
    <source>
        <dbReference type="SAM" id="MobiDB-lite"/>
    </source>
</evidence>
<dbReference type="Gene3D" id="3.30.450.20">
    <property type="entry name" value="PAS domain"/>
    <property type="match status" value="3"/>
</dbReference>
<organism evidence="8 9">
    <name type="scientific">Teichococcus aerophilus</name>
    <dbReference type="NCBI Taxonomy" id="1224513"/>
    <lineage>
        <taxon>Bacteria</taxon>
        <taxon>Pseudomonadati</taxon>
        <taxon>Pseudomonadota</taxon>
        <taxon>Alphaproteobacteria</taxon>
        <taxon>Acetobacterales</taxon>
        <taxon>Roseomonadaceae</taxon>
        <taxon>Roseomonas</taxon>
    </lineage>
</organism>
<dbReference type="InterPro" id="IPR050903">
    <property type="entry name" value="Bact_Chemotaxis_MeTrfase"/>
</dbReference>
<comment type="catalytic activity">
    <reaction evidence="1">
        <text>L-glutamyl-[protein] + S-adenosyl-L-methionine = [protein]-L-glutamate 5-O-methyl ester + S-adenosyl-L-homocysteine</text>
        <dbReference type="Rhea" id="RHEA:24452"/>
        <dbReference type="Rhea" id="RHEA-COMP:10208"/>
        <dbReference type="Rhea" id="RHEA-COMP:10311"/>
        <dbReference type="ChEBI" id="CHEBI:29973"/>
        <dbReference type="ChEBI" id="CHEBI:57856"/>
        <dbReference type="ChEBI" id="CHEBI:59789"/>
        <dbReference type="ChEBI" id="CHEBI:82795"/>
        <dbReference type="EC" id="2.1.1.80"/>
    </reaction>
</comment>
<name>A0ABR7RJX1_9PROT</name>
<dbReference type="RefSeq" id="WP_187783614.1">
    <property type="nucleotide sequence ID" value="NZ_JACTVA010000007.1"/>
</dbReference>
<protein>
    <recommendedName>
        <fullName evidence="2">protein-glutamate O-methyltransferase</fullName>
        <ecNumber evidence="2">2.1.1.80</ecNumber>
    </recommendedName>
</protein>
<dbReference type="Pfam" id="PF13426">
    <property type="entry name" value="PAS_9"/>
    <property type="match status" value="2"/>
</dbReference>
<dbReference type="InterPro" id="IPR000780">
    <property type="entry name" value="CheR_MeTrfase"/>
</dbReference>
<keyword evidence="3" id="KW-0489">Methyltransferase</keyword>
<proteinExistence type="predicted"/>
<gene>
    <name evidence="8" type="ORF">IBL26_06280</name>
</gene>
<dbReference type="InterPro" id="IPR022641">
    <property type="entry name" value="CheR_N"/>
</dbReference>
<keyword evidence="5" id="KW-0949">S-adenosyl-L-methionine</keyword>
<dbReference type="PANTHER" id="PTHR24422:SF10">
    <property type="entry name" value="CHEMOTAXIS PROTEIN METHYLTRANSFERASE 2"/>
    <property type="match status" value="1"/>
</dbReference>
<evidence type="ECO:0000256" key="3">
    <source>
        <dbReference type="ARBA" id="ARBA00022603"/>
    </source>
</evidence>
<dbReference type="InterPro" id="IPR000014">
    <property type="entry name" value="PAS"/>
</dbReference>
<dbReference type="EMBL" id="JACTVA010000007">
    <property type="protein sequence ID" value="MBC9206437.1"/>
    <property type="molecule type" value="Genomic_DNA"/>
</dbReference>
<dbReference type="PROSITE" id="PS50123">
    <property type="entry name" value="CHER"/>
    <property type="match status" value="1"/>
</dbReference>
<dbReference type="EC" id="2.1.1.80" evidence="2"/>
<keyword evidence="4" id="KW-0808">Transferase</keyword>
<dbReference type="SUPFAM" id="SSF55785">
    <property type="entry name" value="PYP-like sensor domain (PAS domain)"/>
    <property type="match status" value="3"/>
</dbReference>
<accession>A0ABR7RJX1</accession>
<evidence type="ECO:0000256" key="5">
    <source>
        <dbReference type="ARBA" id="ARBA00022691"/>
    </source>
</evidence>
<sequence length="744" mass="85119">MSSSNDIVEPDFANLIRYIQESRGVDFRGYKKSSLRRRVTRRMEEVGSDSFATYHGLLEADPREFNELLNTVLINVTSFFRDEEAWTALRNEVVPAIVERSRQNNQPIRIWSIGCASGEEPFSVAMAFAEVLGVEAFCDTVKVYATDLDEEALRAARHATYTPRDVENLPPEMLERYFERSGNHFVFQRELRKCVIFGRHNVVHDAPISRIDLLVCRNLLIYLEAETQDSVLPRLHYALVDGGYMFLGKAETQLARSRLFEPVDLKHRLFRKLPQEWRRSSGGSLSLADSRQPRQPQQVKLVEAITDTAQIAYLAVGMDGRLIYANVAARRMLDVVEADIGRVFQDLSVSYRPAELRSRIDEAQRLSRSLRIEHQEYHRPPADPIRVTIEVTPLFHQDKEQFATLIAFSDTTKTYQLQQELEAAQESLETTIEELQSANEELETTNEELQSTNEELETTNEELQSTNEELETMNEELRSANEEMEGANEELRRHSIESSEYRRYAESILRSMDVGIMVVGQSMLLRSWNRWNENAWGLRSEEVVGENLLSLDIGLPMLPLRSRIQAVIGGEEAQAELRIDGLDRRGRAICCNARIFPLLYEDRQPQGAVVILEDVTEAVRNEEFAQRLGRIMGESLNEVYFLDPETLRFTLVNKGAEYKLGYATHQLLQMSLPHLMPSVPSEALRALVRPLLDGARSEVVFETKLQGRDRAYPAEICLQYFGEETPPMLLAIVHDTTEREQVGA</sequence>
<dbReference type="SUPFAM" id="SSF47757">
    <property type="entry name" value="Chemotaxis receptor methyltransferase CheR, N-terminal domain"/>
    <property type="match status" value="1"/>
</dbReference>
<evidence type="ECO:0000256" key="4">
    <source>
        <dbReference type="ARBA" id="ARBA00022679"/>
    </source>
</evidence>
<dbReference type="PRINTS" id="PR00996">
    <property type="entry name" value="CHERMTFRASE"/>
</dbReference>
<dbReference type="InterPro" id="IPR029063">
    <property type="entry name" value="SAM-dependent_MTases_sf"/>
</dbReference>
<reference evidence="8 9" key="1">
    <citation type="journal article" date="2013" name="Int. J. Syst. Evol. Microbiol.">
        <title>Roseomonas aerophila sp. nov., isolated from air.</title>
        <authorList>
            <person name="Kim S.J."/>
            <person name="Weon H.Y."/>
            <person name="Ahn J.H."/>
            <person name="Hong S.B."/>
            <person name="Seok S.J."/>
            <person name="Whang K.S."/>
            <person name="Kwon S.W."/>
        </authorList>
    </citation>
    <scope>NUCLEOTIDE SEQUENCE [LARGE SCALE GENOMIC DNA]</scope>
    <source>
        <strain evidence="8 9">NBRC 108923</strain>
    </source>
</reference>
<dbReference type="InterPro" id="IPR036804">
    <property type="entry name" value="CheR_N_sf"/>
</dbReference>
<dbReference type="Gene3D" id="3.40.50.150">
    <property type="entry name" value="Vaccinia Virus protein VP39"/>
    <property type="match status" value="1"/>
</dbReference>
<dbReference type="Pfam" id="PF01739">
    <property type="entry name" value="CheR"/>
    <property type="match status" value="1"/>
</dbReference>
<evidence type="ECO:0000259" key="7">
    <source>
        <dbReference type="PROSITE" id="PS50123"/>
    </source>
</evidence>
<comment type="caution">
    <text evidence="8">The sequence shown here is derived from an EMBL/GenBank/DDBJ whole genome shotgun (WGS) entry which is preliminary data.</text>
</comment>
<dbReference type="Pfam" id="PF13188">
    <property type="entry name" value="PAS_8"/>
    <property type="match status" value="1"/>
</dbReference>
<dbReference type="InterPro" id="IPR035965">
    <property type="entry name" value="PAS-like_dom_sf"/>
</dbReference>
<dbReference type="Proteomes" id="UP000626026">
    <property type="component" value="Unassembled WGS sequence"/>
</dbReference>
<dbReference type="CDD" id="cd00130">
    <property type="entry name" value="PAS"/>
    <property type="match status" value="1"/>
</dbReference>
<feature type="domain" description="CheR-type methyltransferase" evidence="7">
    <location>
        <begin position="1"/>
        <end position="252"/>
    </location>
</feature>
<evidence type="ECO:0000313" key="9">
    <source>
        <dbReference type="Proteomes" id="UP000626026"/>
    </source>
</evidence>
<dbReference type="NCBIfam" id="TIGR00229">
    <property type="entry name" value="sensory_box"/>
    <property type="match status" value="2"/>
</dbReference>
<evidence type="ECO:0000256" key="1">
    <source>
        <dbReference type="ARBA" id="ARBA00001541"/>
    </source>
</evidence>
<dbReference type="PANTHER" id="PTHR24422">
    <property type="entry name" value="CHEMOTAXIS PROTEIN METHYLTRANSFERASE"/>
    <property type="match status" value="1"/>
</dbReference>
<dbReference type="Gene3D" id="1.10.155.10">
    <property type="entry name" value="Chemotaxis receptor methyltransferase CheR, N-terminal domain"/>
    <property type="match status" value="1"/>
</dbReference>
<dbReference type="SMART" id="SM00138">
    <property type="entry name" value="MeTrc"/>
    <property type="match status" value="1"/>
</dbReference>
<dbReference type="Gene3D" id="1.10.287.620">
    <property type="entry name" value="Helix Hairpins"/>
    <property type="match status" value="1"/>
</dbReference>
<dbReference type="Pfam" id="PF03705">
    <property type="entry name" value="CheR_N"/>
    <property type="match status" value="1"/>
</dbReference>
<dbReference type="SMART" id="SM00091">
    <property type="entry name" value="PAS"/>
    <property type="match status" value="3"/>
</dbReference>
<dbReference type="InterPro" id="IPR022642">
    <property type="entry name" value="CheR_C"/>
</dbReference>
<feature type="region of interest" description="Disordered" evidence="6">
    <location>
        <begin position="439"/>
        <end position="466"/>
    </location>
</feature>